<evidence type="ECO:0000256" key="3">
    <source>
        <dbReference type="ARBA" id="ARBA00024020"/>
    </source>
</evidence>
<evidence type="ECO:0000256" key="2">
    <source>
        <dbReference type="ARBA" id="ARBA00022803"/>
    </source>
</evidence>
<dbReference type="RefSeq" id="XP_017780887.1">
    <property type="nucleotide sequence ID" value="XM_017925398.1"/>
</dbReference>
<evidence type="ECO:0000313" key="5">
    <source>
        <dbReference type="Proteomes" id="UP000695000"/>
    </source>
</evidence>
<gene>
    <name evidence="6" type="primary">LOC108565783</name>
</gene>
<dbReference type="InterPro" id="IPR044244">
    <property type="entry name" value="TTC27/Emw1"/>
</dbReference>
<evidence type="ECO:0000256" key="1">
    <source>
        <dbReference type="ARBA" id="ARBA00022737"/>
    </source>
</evidence>
<dbReference type="Pfam" id="PF13181">
    <property type="entry name" value="TPR_8"/>
    <property type="match status" value="1"/>
</dbReference>
<sequence>MAQNGENVEYLRRMLLEADGSPDSEKEIEEVLLDIKDSHYWLTLKEHNYCNSNLKRHFETKSEVDREKFFRFAISCISTFVQANFTGPPINDETDHFLCNNQDLQNVDFRKLLAVSNEEININTKYPSLLIASQVVFKTCELIPTLNLWWQWRGLLVHQRILEELSPALLSNAENIQKDMRDLHLTESGNLGILMNIEQAQLFGKFRSIAKVDQHIKAAAKSLGLKHELIGKMGKRTKHQENDIPQLSLKVELERREGLSRHLVTKNEGPINVALNDDVRLETVEFADKNEAPELSDLEQKLLLLVAQHMIMSKPQDDLYFEELKPFIDTVLSQNNTWCVAAYTLQLRCNLEAKHNRTIERCLIQCEEVLNSVKKENPPVIRRITGCYNTSLNPIWMVEETYAHLMLNLGLIKASLEVYMKLQLWEEVIVCYTILKMRHKATEIIKKQLNIRPTVKLYCLLGDATDDLSCYAKAWEFSKRRSHRAQRHWGLYYFIRKKYAECIPHFEKSVSINPLQAIVWLRLGFAALETQNWQIAATAYRRYTTLEPDGFEAWNNLAQAYIRLGNKRSAHHALQDALRCNFDNWKVWENFLVVSADIDNYSDVIRSYHKLLDLKGKYTNIDVLKVLVYGVCNENNAGDKALMKKTRELLGRATSIFPGDGILWELYACVAPILMLKIQRLQRALRGFTQGSWTNDIEVCKHVLYICLKLGEAVMDDSISSKDTIVNSVKLNINAIIPVVKVIDNAEILVLLQEVVNVVTKIMKKMHS</sequence>
<keyword evidence="1" id="KW-0677">Repeat</keyword>
<evidence type="ECO:0000313" key="6">
    <source>
        <dbReference type="RefSeq" id="XP_017780887.1"/>
    </source>
</evidence>
<accession>A0ABM1N237</accession>
<dbReference type="InterPro" id="IPR011990">
    <property type="entry name" value="TPR-like_helical_dom_sf"/>
</dbReference>
<proteinExistence type="inferred from homology"/>
<feature type="repeat" description="TPR" evidence="4">
    <location>
        <begin position="517"/>
        <end position="550"/>
    </location>
</feature>
<keyword evidence="5" id="KW-1185">Reference proteome</keyword>
<dbReference type="PROSITE" id="PS50005">
    <property type="entry name" value="TPR"/>
    <property type="match status" value="1"/>
</dbReference>
<dbReference type="Gene3D" id="1.25.40.10">
    <property type="entry name" value="Tetratricopeptide repeat domain"/>
    <property type="match status" value="1"/>
</dbReference>
<dbReference type="SUPFAM" id="SSF48452">
    <property type="entry name" value="TPR-like"/>
    <property type="match status" value="1"/>
</dbReference>
<reference evidence="6" key="1">
    <citation type="submission" date="2025-08" db="UniProtKB">
        <authorList>
            <consortium name="RefSeq"/>
        </authorList>
    </citation>
    <scope>IDENTIFICATION</scope>
    <source>
        <tissue evidence="6">Whole Larva</tissue>
    </source>
</reference>
<evidence type="ECO:0000256" key="4">
    <source>
        <dbReference type="PROSITE-ProRule" id="PRU00339"/>
    </source>
</evidence>
<name>A0ABM1N237_NICVS</name>
<dbReference type="PANTHER" id="PTHR16193">
    <property type="entry name" value="TETRATRICOPEPTIDE REPEAT PROTEIN 27"/>
    <property type="match status" value="1"/>
</dbReference>
<protein>
    <submittedName>
        <fullName evidence="6">Tetratricopeptide repeat protein 27</fullName>
    </submittedName>
</protein>
<dbReference type="Proteomes" id="UP000695000">
    <property type="component" value="Unplaced"/>
</dbReference>
<dbReference type="GeneID" id="108565783"/>
<dbReference type="InterPro" id="IPR019734">
    <property type="entry name" value="TPR_rpt"/>
</dbReference>
<comment type="similarity">
    <text evidence="3">Belongs to the TTC27 family.</text>
</comment>
<dbReference type="SMART" id="SM00028">
    <property type="entry name" value="TPR"/>
    <property type="match status" value="4"/>
</dbReference>
<keyword evidence="2 4" id="KW-0802">TPR repeat</keyword>
<organism evidence="5 6">
    <name type="scientific">Nicrophorus vespilloides</name>
    <name type="common">Boreal carrion beetle</name>
    <dbReference type="NCBI Taxonomy" id="110193"/>
    <lineage>
        <taxon>Eukaryota</taxon>
        <taxon>Metazoa</taxon>
        <taxon>Ecdysozoa</taxon>
        <taxon>Arthropoda</taxon>
        <taxon>Hexapoda</taxon>
        <taxon>Insecta</taxon>
        <taxon>Pterygota</taxon>
        <taxon>Neoptera</taxon>
        <taxon>Endopterygota</taxon>
        <taxon>Coleoptera</taxon>
        <taxon>Polyphaga</taxon>
        <taxon>Staphyliniformia</taxon>
        <taxon>Silphidae</taxon>
        <taxon>Nicrophorinae</taxon>
        <taxon>Nicrophorus</taxon>
    </lineage>
</organism>
<dbReference type="PANTHER" id="PTHR16193:SF0">
    <property type="entry name" value="TETRATRICOPEPTIDE REPEAT PROTEIN 27"/>
    <property type="match status" value="1"/>
</dbReference>